<dbReference type="Proteomes" id="UP001253637">
    <property type="component" value="Segment"/>
</dbReference>
<feature type="region of interest" description="Disordered" evidence="1">
    <location>
        <begin position="1"/>
        <end position="31"/>
    </location>
</feature>
<feature type="compositionally biased region" description="Basic and acidic residues" evidence="1">
    <location>
        <begin position="1"/>
        <end position="29"/>
    </location>
</feature>
<sequence>MMAPKREPSWQGAGDRHDRPPLPRDDRGGRSRSYQAAFDALVEALWTNDGAAVDDLLGAGVLAVDDVFAYGPAVPYQTEVPGALYVDRHGRRLAGGGRLPVGLARPPPPTPLGQAVALGTPDVVDVLLRHGARPWPTAEALLNTALATLPAEGIEPDATGTYGARPIDAVPVVLRLLEAFAPTTAPDPWDLNPLTTLRMALAQQCAAAEGDDDDGEGYARCERARRQGAALLGPLLARYSPDALAAPAAVPGAYITLADADVGVPRPAAGYDAWRVRRAGLTERDALAADLDAVMGHVGFAVPRSASRLRALFEAVARAYDDADDWRRRIDDTDGEGPGVGLPPRTSPWLSVASMGPRNLDAMLTTRQRSGVNASELARYAAGRARAIYAVNGCADYVGCASLLVEAIGRDNASEVGSLMGIARGLAPGALLDGHRLRTAGSPLVLARWVADDLPPSVSASVADVGGPAGGVFTTPLAMAAGVGAQRAMRTLINAGARPWPTVETVLSPALARALATDVQVLATEGAGSVDRLSFAQVTGDRNDDDADGAVYVTARPFDAAAVVDLLAGAFPRAAALGPWDLNPLTVARAHAIRAAGRLGLRGAQRHPAVGRLLRVLSALIDAGYSAREPTAGSMVRAPYTPSRDAAPTEVDAAVWTAARLPARTLAHALATAAVGLYAAREAWADTRDRPTPVTRFVDAGTGTGADSAAWVLVGDQHAWEEVGDGEDLAAYDGGGVDQDQEHGDDSLAYERRRDVGHPEAHPIAGAADDVRHTLRDHNNGMDVFAGRMARRRWDDHPLATGYLVRSAPAADDDA</sequence>
<name>A0A811BR93_9VIRU</name>
<organism evidence="2 3">
    <name type="scientific">Pandoravirus japonicus</name>
    <dbReference type="NCBI Taxonomy" id="2823154"/>
    <lineage>
        <taxon>Viruses</taxon>
        <taxon>Pandoravirus</taxon>
    </lineage>
</organism>
<dbReference type="EMBL" id="LC625835">
    <property type="protein sequence ID" value="BCU03342.1"/>
    <property type="molecule type" value="Genomic_DNA"/>
</dbReference>
<reference evidence="2" key="1">
    <citation type="submission" date="2021-04" db="EMBL/GenBank/DDBJ databases">
        <title>Draft Genome Sequence of Pandoravirus japonicus, Isolated from the Sabaishi River of Niigata, Japan.</title>
        <authorList>
            <person name="Hosokawa N."/>
            <person name="Takahashi H."/>
            <person name="Aoki K."/>
            <person name="Takemura M."/>
        </authorList>
    </citation>
    <scope>NUCLEOTIDE SEQUENCE</scope>
</reference>
<accession>A0A811BR93</accession>
<protein>
    <submittedName>
        <fullName evidence="2">Uncharacterized protein</fullName>
    </submittedName>
</protein>
<evidence type="ECO:0000313" key="3">
    <source>
        <dbReference type="Proteomes" id="UP001253637"/>
    </source>
</evidence>
<evidence type="ECO:0000313" key="2">
    <source>
        <dbReference type="EMBL" id="BCU03342.1"/>
    </source>
</evidence>
<evidence type="ECO:0000256" key="1">
    <source>
        <dbReference type="SAM" id="MobiDB-lite"/>
    </source>
</evidence>
<proteinExistence type="predicted"/>